<dbReference type="SUPFAM" id="SSF47336">
    <property type="entry name" value="ACP-like"/>
    <property type="match status" value="1"/>
</dbReference>
<dbReference type="EMBL" id="JBHSJB010000050">
    <property type="protein sequence ID" value="MFC5059912.1"/>
    <property type="molecule type" value="Genomic_DNA"/>
</dbReference>
<dbReference type="Pfam" id="PF00550">
    <property type="entry name" value="PP-binding"/>
    <property type="match status" value="1"/>
</dbReference>
<accession>A0ABV9YDZ0</accession>
<dbReference type="RefSeq" id="WP_344042460.1">
    <property type="nucleotide sequence ID" value="NZ_BAAAKE010000034.1"/>
</dbReference>
<name>A0ABV9YDZ0_9PSEU</name>
<reference evidence="3" key="1">
    <citation type="journal article" date="2019" name="Int. J. Syst. Evol. Microbiol.">
        <title>The Global Catalogue of Microorganisms (GCM) 10K type strain sequencing project: providing services to taxonomists for standard genome sequencing and annotation.</title>
        <authorList>
            <consortium name="The Broad Institute Genomics Platform"/>
            <consortium name="The Broad Institute Genome Sequencing Center for Infectious Disease"/>
            <person name="Wu L."/>
            <person name="Ma J."/>
        </authorList>
    </citation>
    <scope>NUCLEOTIDE SEQUENCE [LARGE SCALE GENOMIC DNA]</scope>
    <source>
        <strain evidence="3">KCTC 12848</strain>
    </source>
</reference>
<proteinExistence type="predicted"/>
<feature type="domain" description="Carrier" evidence="1">
    <location>
        <begin position="25"/>
        <end position="74"/>
    </location>
</feature>
<gene>
    <name evidence="2" type="ORF">ACFPFM_39885</name>
</gene>
<evidence type="ECO:0000259" key="1">
    <source>
        <dbReference type="Pfam" id="PF00550"/>
    </source>
</evidence>
<dbReference type="InterPro" id="IPR009081">
    <property type="entry name" value="PP-bd_ACP"/>
</dbReference>
<evidence type="ECO:0000313" key="3">
    <source>
        <dbReference type="Proteomes" id="UP001595833"/>
    </source>
</evidence>
<dbReference type="InterPro" id="IPR036736">
    <property type="entry name" value="ACP-like_sf"/>
</dbReference>
<comment type="caution">
    <text evidence="2">The sequence shown here is derived from an EMBL/GenBank/DDBJ whole genome shotgun (WGS) entry which is preliminary data.</text>
</comment>
<dbReference type="Gene3D" id="1.10.1200.10">
    <property type="entry name" value="ACP-like"/>
    <property type="match status" value="1"/>
</dbReference>
<keyword evidence="3" id="KW-1185">Reference proteome</keyword>
<protein>
    <submittedName>
        <fullName evidence="2">Phosphopantetheine-binding protein</fullName>
    </submittedName>
</protein>
<dbReference type="Proteomes" id="UP001595833">
    <property type="component" value="Unassembled WGS sequence"/>
</dbReference>
<evidence type="ECO:0000313" key="2">
    <source>
        <dbReference type="EMBL" id="MFC5059912.1"/>
    </source>
</evidence>
<sequence length="91" mass="9951">MRTIEEYEKALVGFIGAEFLPAAERAQLTPTTPLMESGILDSLRVAVLLTHIRDDLGVHVPFERMDARGFADIATISRMLVDAVPVAGERA</sequence>
<organism evidence="2 3">
    <name type="scientific">Saccharothrix xinjiangensis</name>
    <dbReference type="NCBI Taxonomy" id="204798"/>
    <lineage>
        <taxon>Bacteria</taxon>
        <taxon>Bacillati</taxon>
        <taxon>Actinomycetota</taxon>
        <taxon>Actinomycetes</taxon>
        <taxon>Pseudonocardiales</taxon>
        <taxon>Pseudonocardiaceae</taxon>
        <taxon>Saccharothrix</taxon>
    </lineage>
</organism>